<evidence type="ECO:0000256" key="13">
    <source>
        <dbReference type="ARBA" id="ARBA00044502"/>
    </source>
</evidence>
<keyword evidence="7" id="KW-0560">Oxidoreductase</keyword>
<keyword evidence="19" id="KW-1185">Reference proteome</keyword>
<proteinExistence type="inferred from homology"/>
<evidence type="ECO:0000256" key="12">
    <source>
        <dbReference type="ARBA" id="ARBA00023326"/>
    </source>
</evidence>
<evidence type="ECO:0000256" key="7">
    <source>
        <dbReference type="ARBA" id="ARBA00023002"/>
    </source>
</evidence>
<dbReference type="EMBL" id="MU864979">
    <property type="protein sequence ID" value="KAK4462020.1"/>
    <property type="molecule type" value="Genomic_DNA"/>
</dbReference>
<evidence type="ECO:0000259" key="17">
    <source>
        <dbReference type="Pfam" id="PF03443"/>
    </source>
</evidence>
<comment type="similarity">
    <text evidence="13">Belongs to the polysaccharide monooxygenase AA9 family.</text>
</comment>
<dbReference type="GO" id="GO:0046872">
    <property type="term" value="F:metal ion binding"/>
    <property type="evidence" value="ECO:0007669"/>
    <property type="project" value="UniProtKB-KW"/>
</dbReference>
<comment type="caution">
    <text evidence="18">The sequence shown here is derived from an EMBL/GenBank/DDBJ whole genome shotgun (WGS) entry which is preliminary data.</text>
</comment>
<evidence type="ECO:0000256" key="2">
    <source>
        <dbReference type="ARBA" id="ARBA00004613"/>
    </source>
</evidence>
<dbReference type="GO" id="GO:0004497">
    <property type="term" value="F:monooxygenase activity"/>
    <property type="evidence" value="ECO:0007669"/>
    <property type="project" value="UniProtKB-KW"/>
</dbReference>
<dbReference type="EC" id="1.14.99.56" evidence="15"/>
<reference evidence="18" key="1">
    <citation type="journal article" date="2023" name="Mol. Phylogenet. Evol.">
        <title>Genome-scale phylogeny and comparative genomics of the fungal order Sordariales.</title>
        <authorList>
            <person name="Hensen N."/>
            <person name="Bonometti L."/>
            <person name="Westerberg I."/>
            <person name="Brannstrom I.O."/>
            <person name="Guillou S."/>
            <person name="Cros-Aarteil S."/>
            <person name="Calhoun S."/>
            <person name="Haridas S."/>
            <person name="Kuo A."/>
            <person name="Mondo S."/>
            <person name="Pangilinan J."/>
            <person name="Riley R."/>
            <person name="LaButti K."/>
            <person name="Andreopoulos B."/>
            <person name="Lipzen A."/>
            <person name="Chen C."/>
            <person name="Yan M."/>
            <person name="Daum C."/>
            <person name="Ng V."/>
            <person name="Clum A."/>
            <person name="Steindorff A."/>
            <person name="Ohm R.A."/>
            <person name="Martin F."/>
            <person name="Silar P."/>
            <person name="Natvig D.O."/>
            <person name="Lalanne C."/>
            <person name="Gautier V."/>
            <person name="Ament-Velasquez S.L."/>
            <person name="Kruys A."/>
            <person name="Hutchinson M.I."/>
            <person name="Powell A.J."/>
            <person name="Barry K."/>
            <person name="Miller A.N."/>
            <person name="Grigoriev I.V."/>
            <person name="Debuchy R."/>
            <person name="Gladieux P."/>
            <person name="Hiltunen Thoren M."/>
            <person name="Johannesson H."/>
        </authorList>
    </citation>
    <scope>NUCLEOTIDE SEQUENCE</scope>
    <source>
        <strain evidence="18">PSN324</strain>
    </source>
</reference>
<sequence>MKFSLVTLLAYGLSAVEAHTIFQKLSVNGKDQGQLTGIRAPNNNNPVQNVNDQAIICGQSGTKSNTVINVAAGDRLGAYWGHVIGGAQFANDADHPIAKSHKGPIQAYLAKVDNAASTGITGLKWFKIWHEGFDTNTKKWAVDTMIQNNGWVYFNLPQCIAPGQYLLRVETLALHSASKPGQAQFYMSCAQINVSGSGSFTPSQTVSFPGAYQQNGPGIQTSIYGLTGQPDNGGKSYQIPGPAPISC</sequence>
<dbReference type="CDD" id="cd21175">
    <property type="entry name" value="LPMO_AA9"/>
    <property type="match status" value="1"/>
</dbReference>
<evidence type="ECO:0000313" key="19">
    <source>
        <dbReference type="Proteomes" id="UP001321749"/>
    </source>
</evidence>
<organism evidence="18 19">
    <name type="scientific">Cladorrhinum samala</name>
    <dbReference type="NCBI Taxonomy" id="585594"/>
    <lineage>
        <taxon>Eukaryota</taxon>
        <taxon>Fungi</taxon>
        <taxon>Dikarya</taxon>
        <taxon>Ascomycota</taxon>
        <taxon>Pezizomycotina</taxon>
        <taxon>Sordariomycetes</taxon>
        <taxon>Sordariomycetidae</taxon>
        <taxon>Sordariales</taxon>
        <taxon>Podosporaceae</taxon>
        <taxon>Cladorrhinum</taxon>
    </lineage>
</organism>
<feature type="domain" description="Auxiliary Activity family 9 catalytic" evidence="17">
    <location>
        <begin position="19"/>
        <end position="225"/>
    </location>
</feature>
<gene>
    <name evidence="18" type="ORF">QBC42DRAFT_202265</name>
</gene>
<keyword evidence="10" id="KW-1015">Disulfide bond</keyword>
<evidence type="ECO:0000256" key="1">
    <source>
        <dbReference type="ARBA" id="ARBA00001973"/>
    </source>
</evidence>
<protein>
    <recommendedName>
        <fullName evidence="15">lytic cellulose monooxygenase (C4-dehydrogenating)</fullName>
        <ecNumber evidence="15">1.14.99.56</ecNumber>
    </recommendedName>
</protein>
<dbReference type="InterPro" id="IPR005103">
    <property type="entry name" value="AA9_LPMO"/>
</dbReference>
<keyword evidence="12" id="KW-0624">Polysaccharide degradation</keyword>
<keyword evidence="9" id="KW-0503">Monooxygenase</keyword>
<evidence type="ECO:0000256" key="8">
    <source>
        <dbReference type="ARBA" id="ARBA00023008"/>
    </source>
</evidence>
<evidence type="ECO:0000256" key="3">
    <source>
        <dbReference type="ARBA" id="ARBA00022525"/>
    </source>
</evidence>
<evidence type="ECO:0000256" key="4">
    <source>
        <dbReference type="ARBA" id="ARBA00022723"/>
    </source>
</evidence>
<feature type="signal peptide" evidence="16">
    <location>
        <begin position="1"/>
        <end position="18"/>
    </location>
</feature>
<dbReference type="InterPro" id="IPR049892">
    <property type="entry name" value="AA9"/>
</dbReference>
<evidence type="ECO:0000256" key="9">
    <source>
        <dbReference type="ARBA" id="ARBA00023033"/>
    </source>
</evidence>
<reference evidence="18" key="2">
    <citation type="submission" date="2023-06" db="EMBL/GenBank/DDBJ databases">
        <authorList>
            <consortium name="Lawrence Berkeley National Laboratory"/>
            <person name="Mondo S.J."/>
            <person name="Hensen N."/>
            <person name="Bonometti L."/>
            <person name="Westerberg I."/>
            <person name="Brannstrom I.O."/>
            <person name="Guillou S."/>
            <person name="Cros-Aarteil S."/>
            <person name="Calhoun S."/>
            <person name="Haridas S."/>
            <person name="Kuo A."/>
            <person name="Pangilinan J."/>
            <person name="Riley R."/>
            <person name="Labutti K."/>
            <person name="Andreopoulos B."/>
            <person name="Lipzen A."/>
            <person name="Chen C."/>
            <person name="Yanf M."/>
            <person name="Daum C."/>
            <person name="Ng V."/>
            <person name="Clum A."/>
            <person name="Steindorff A."/>
            <person name="Ohm R."/>
            <person name="Martin F."/>
            <person name="Silar P."/>
            <person name="Natvig D."/>
            <person name="Lalanne C."/>
            <person name="Gautier V."/>
            <person name="Ament-Velasquez S.L."/>
            <person name="Kruys A."/>
            <person name="Hutchinson M.I."/>
            <person name="Powell A.J."/>
            <person name="Barry K."/>
            <person name="Miller A.N."/>
            <person name="Grigoriev I.V."/>
            <person name="Debuchy R."/>
            <person name="Gladieux P."/>
            <person name="Thoren M.H."/>
            <person name="Johannesson H."/>
        </authorList>
    </citation>
    <scope>NUCLEOTIDE SEQUENCE</scope>
    <source>
        <strain evidence="18">PSN324</strain>
    </source>
</reference>
<evidence type="ECO:0000256" key="14">
    <source>
        <dbReference type="ARBA" id="ARBA00045077"/>
    </source>
</evidence>
<evidence type="ECO:0000256" key="15">
    <source>
        <dbReference type="ARBA" id="ARBA00047174"/>
    </source>
</evidence>
<evidence type="ECO:0000256" key="5">
    <source>
        <dbReference type="ARBA" id="ARBA00022729"/>
    </source>
</evidence>
<dbReference type="GO" id="GO:0030245">
    <property type="term" value="P:cellulose catabolic process"/>
    <property type="evidence" value="ECO:0007669"/>
    <property type="project" value="UniProtKB-KW"/>
</dbReference>
<name>A0AAV9HPM6_9PEZI</name>
<dbReference type="Pfam" id="PF03443">
    <property type="entry name" value="AA9"/>
    <property type="match status" value="1"/>
</dbReference>
<evidence type="ECO:0000313" key="18">
    <source>
        <dbReference type="EMBL" id="KAK4462020.1"/>
    </source>
</evidence>
<keyword evidence="6" id="KW-0136">Cellulose degradation</keyword>
<evidence type="ECO:0000256" key="6">
    <source>
        <dbReference type="ARBA" id="ARBA00023001"/>
    </source>
</evidence>
<dbReference type="PANTHER" id="PTHR33353">
    <property type="entry name" value="PUTATIVE (AFU_ORTHOLOGUE AFUA_1G12560)-RELATED"/>
    <property type="match status" value="1"/>
</dbReference>
<dbReference type="Proteomes" id="UP001321749">
    <property type="component" value="Unassembled WGS sequence"/>
</dbReference>
<dbReference type="Gene3D" id="2.70.50.70">
    <property type="match status" value="1"/>
</dbReference>
<dbReference type="GO" id="GO:0005576">
    <property type="term" value="C:extracellular region"/>
    <property type="evidence" value="ECO:0007669"/>
    <property type="project" value="UniProtKB-SubCell"/>
</dbReference>
<dbReference type="PANTHER" id="PTHR33353:SF13">
    <property type="entry name" value="ENDOGLUCANASE II"/>
    <property type="match status" value="1"/>
</dbReference>
<evidence type="ECO:0000256" key="10">
    <source>
        <dbReference type="ARBA" id="ARBA00023157"/>
    </source>
</evidence>
<comment type="subcellular location">
    <subcellularLocation>
        <location evidence="2">Secreted</location>
    </subcellularLocation>
</comment>
<keyword evidence="11" id="KW-0119">Carbohydrate metabolism</keyword>
<comment type="catalytic activity">
    <reaction evidence="14">
        <text>[(1-&gt;4)-beta-D-glucosyl]n+m + reduced acceptor + O2 = 4-dehydro-beta-D-glucosyl-[(1-&gt;4)-beta-D-glucosyl]n-1 + [(1-&gt;4)-beta-D-glucosyl]m + acceptor + H2O.</text>
        <dbReference type="EC" id="1.14.99.56"/>
    </reaction>
</comment>
<dbReference type="AlphaFoldDB" id="A0AAV9HPM6"/>
<comment type="cofactor">
    <cofactor evidence="1">
        <name>Cu(2+)</name>
        <dbReference type="ChEBI" id="CHEBI:29036"/>
    </cofactor>
</comment>
<keyword evidence="4" id="KW-0479">Metal-binding</keyword>
<keyword evidence="8" id="KW-0186">Copper</keyword>
<keyword evidence="5 16" id="KW-0732">Signal</keyword>
<evidence type="ECO:0000256" key="16">
    <source>
        <dbReference type="SAM" id="SignalP"/>
    </source>
</evidence>
<accession>A0AAV9HPM6</accession>
<keyword evidence="3" id="KW-0964">Secreted</keyword>
<evidence type="ECO:0000256" key="11">
    <source>
        <dbReference type="ARBA" id="ARBA00023277"/>
    </source>
</evidence>
<feature type="chain" id="PRO_5043530069" description="lytic cellulose monooxygenase (C4-dehydrogenating)" evidence="16">
    <location>
        <begin position="19"/>
        <end position="247"/>
    </location>
</feature>